<name>A0ABU6SKM7_9FABA</name>
<evidence type="ECO:0000313" key="1">
    <source>
        <dbReference type="EMBL" id="MED6136959.1"/>
    </source>
</evidence>
<reference evidence="1 2" key="1">
    <citation type="journal article" date="2023" name="Plants (Basel)">
        <title>Bridging the Gap: Combining Genomics and Transcriptomics Approaches to Understand Stylosanthes scabra, an Orphan Legume from the Brazilian Caatinga.</title>
        <authorList>
            <person name="Ferreira-Neto J.R.C."/>
            <person name="da Silva M.D."/>
            <person name="Binneck E."/>
            <person name="de Melo N.F."/>
            <person name="da Silva R.H."/>
            <person name="de Melo A.L.T.M."/>
            <person name="Pandolfi V."/>
            <person name="Bustamante F.O."/>
            <person name="Brasileiro-Vidal A.C."/>
            <person name="Benko-Iseppon A.M."/>
        </authorList>
    </citation>
    <scope>NUCLEOTIDE SEQUENCE [LARGE SCALE GENOMIC DNA]</scope>
    <source>
        <tissue evidence="1">Leaves</tissue>
    </source>
</reference>
<protein>
    <submittedName>
        <fullName evidence="1">Uncharacterized protein</fullName>
    </submittedName>
</protein>
<keyword evidence="2" id="KW-1185">Reference proteome</keyword>
<dbReference type="Proteomes" id="UP001341840">
    <property type="component" value="Unassembled WGS sequence"/>
</dbReference>
<gene>
    <name evidence="1" type="ORF">PIB30_060605</name>
</gene>
<comment type="caution">
    <text evidence="1">The sequence shown here is derived from an EMBL/GenBank/DDBJ whole genome shotgun (WGS) entry which is preliminary data.</text>
</comment>
<organism evidence="1 2">
    <name type="scientific">Stylosanthes scabra</name>
    <dbReference type="NCBI Taxonomy" id="79078"/>
    <lineage>
        <taxon>Eukaryota</taxon>
        <taxon>Viridiplantae</taxon>
        <taxon>Streptophyta</taxon>
        <taxon>Embryophyta</taxon>
        <taxon>Tracheophyta</taxon>
        <taxon>Spermatophyta</taxon>
        <taxon>Magnoliopsida</taxon>
        <taxon>eudicotyledons</taxon>
        <taxon>Gunneridae</taxon>
        <taxon>Pentapetalae</taxon>
        <taxon>rosids</taxon>
        <taxon>fabids</taxon>
        <taxon>Fabales</taxon>
        <taxon>Fabaceae</taxon>
        <taxon>Papilionoideae</taxon>
        <taxon>50 kb inversion clade</taxon>
        <taxon>dalbergioids sensu lato</taxon>
        <taxon>Dalbergieae</taxon>
        <taxon>Pterocarpus clade</taxon>
        <taxon>Stylosanthes</taxon>
    </lineage>
</organism>
<accession>A0ABU6SKM7</accession>
<proteinExistence type="predicted"/>
<dbReference type="EMBL" id="JASCZI010060953">
    <property type="protein sequence ID" value="MED6136959.1"/>
    <property type="molecule type" value="Genomic_DNA"/>
</dbReference>
<evidence type="ECO:0000313" key="2">
    <source>
        <dbReference type="Proteomes" id="UP001341840"/>
    </source>
</evidence>
<sequence>MKEYKESICNDVIKRTFHFEDPKGKIKEGILKKLGKLWKDTRSNLFNTFYDDMKSEDENVKKHKPPGIDLEHRRFFLRYRLSGDTREKCKKNAENRSKQVYTHTGDQRLWLDEGKMRYVTF</sequence>